<keyword evidence="1" id="KW-0472">Membrane</keyword>
<evidence type="ECO:0000313" key="2">
    <source>
        <dbReference type="EMBL" id="RZU29622.1"/>
    </source>
</evidence>
<organism evidence="2 3">
    <name type="scientific">Edaphobacter modestus</name>
    <dbReference type="NCBI Taxonomy" id="388466"/>
    <lineage>
        <taxon>Bacteria</taxon>
        <taxon>Pseudomonadati</taxon>
        <taxon>Acidobacteriota</taxon>
        <taxon>Terriglobia</taxon>
        <taxon>Terriglobales</taxon>
        <taxon>Acidobacteriaceae</taxon>
        <taxon>Edaphobacter</taxon>
    </lineage>
</organism>
<keyword evidence="1" id="KW-1133">Transmembrane helix</keyword>
<reference evidence="2 3" key="1">
    <citation type="submission" date="2019-02" db="EMBL/GenBank/DDBJ databases">
        <title>Genomic Encyclopedia of Archaeal and Bacterial Type Strains, Phase II (KMG-II): from individual species to whole genera.</title>
        <authorList>
            <person name="Goeker M."/>
        </authorList>
    </citation>
    <scope>NUCLEOTIDE SEQUENCE [LARGE SCALE GENOMIC DNA]</scope>
    <source>
        <strain evidence="2 3">DSM 18101</strain>
    </source>
</reference>
<protein>
    <submittedName>
        <fullName evidence="2">Uncharacterized protein</fullName>
    </submittedName>
</protein>
<dbReference type="AlphaFoldDB" id="A0A4Q7XYY0"/>
<name>A0A4Q7XYY0_9BACT</name>
<dbReference type="Proteomes" id="UP000292958">
    <property type="component" value="Unassembled WGS sequence"/>
</dbReference>
<accession>A0A4Q7XYY0</accession>
<proteinExistence type="predicted"/>
<sequence length="93" mass="10472">MLSRDVDTLNRELHDKRLCVHSSGDKHIKTSDITRQVRDEFATKDARAARDTMTPDAYVSQLPDGAFERRFCGVLVALIWVITSIVIACLVVI</sequence>
<dbReference type="EMBL" id="SHKW01000007">
    <property type="protein sequence ID" value="RZU29622.1"/>
    <property type="molecule type" value="Genomic_DNA"/>
</dbReference>
<evidence type="ECO:0000313" key="3">
    <source>
        <dbReference type="Proteomes" id="UP000292958"/>
    </source>
</evidence>
<keyword evidence="3" id="KW-1185">Reference proteome</keyword>
<gene>
    <name evidence="2" type="ORF">BDD14_6216</name>
</gene>
<comment type="caution">
    <text evidence="2">The sequence shown here is derived from an EMBL/GenBank/DDBJ whole genome shotgun (WGS) entry which is preliminary data.</text>
</comment>
<keyword evidence="1" id="KW-0812">Transmembrane</keyword>
<feature type="transmembrane region" description="Helical" evidence="1">
    <location>
        <begin position="73"/>
        <end position="92"/>
    </location>
</feature>
<evidence type="ECO:0000256" key="1">
    <source>
        <dbReference type="SAM" id="Phobius"/>
    </source>
</evidence>